<protein>
    <submittedName>
        <fullName evidence="2">Uncharacterized protein</fullName>
    </submittedName>
</protein>
<organism evidence="2 3">
    <name type="scientific">Brassicogethes aeneus</name>
    <name type="common">Rape pollen beetle</name>
    <name type="synonym">Meligethes aeneus</name>
    <dbReference type="NCBI Taxonomy" id="1431903"/>
    <lineage>
        <taxon>Eukaryota</taxon>
        <taxon>Metazoa</taxon>
        <taxon>Ecdysozoa</taxon>
        <taxon>Arthropoda</taxon>
        <taxon>Hexapoda</taxon>
        <taxon>Insecta</taxon>
        <taxon>Pterygota</taxon>
        <taxon>Neoptera</taxon>
        <taxon>Endopterygota</taxon>
        <taxon>Coleoptera</taxon>
        <taxon>Polyphaga</taxon>
        <taxon>Cucujiformia</taxon>
        <taxon>Nitidulidae</taxon>
        <taxon>Meligethinae</taxon>
        <taxon>Brassicogethes</taxon>
    </lineage>
</organism>
<keyword evidence="3" id="KW-1185">Reference proteome</keyword>
<gene>
    <name evidence="2" type="ORF">MELIAE_LOCUS6505</name>
</gene>
<feature type="compositionally biased region" description="Low complexity" evidence="1">
    <location>
        <begin position="132"/>
        <end position="141"/>
    </location>
</feature>
<evidence type="ECO:0000256" key="1">
    <source>
        <dbReference type="SAM" id="MobiDB-lite"/>
    </source>
</evidence>
<evidence type="ECO:0000313" key="3">
    <source>
        <dbReference type="Proteomes" id="UP001154078"/>
    </source>
</evidence>
<name>A0A9P0B510_BRAAE</name>
<evidence type="ECO:0000313" key="2">
    <source>
        <dbReference type="EMBL" id="CAH0555069.1"/>
    </source>
</evidence>
<accession>A0A9P0B510</accession>
<sequence length="258" mass="29349">MHSFVGVEFQDGSVALVHEYYYEALKRGEQPSCEDNREIHSVLRIFFETDDYEKARKKLKLAEIQLDAQTDDASKEVRRTISMSSLKKIPYKHRYPVGSRQTTRRVAETVKNITEEINIQIKKNNPEYLNVESSPPISSDSSSEENDSYTESSFPVLTAPVNEDLNFSGTNFDHDSFSEPLDVFANANHTKKAEPVNLSGQLRQWVVRKNVSPGAVTELLHILSRLHPELPLDCRTLLQTPSKMTISRLITVNIVILD</sequence>
<proteinExistence type="predicted"/>
<dbReference type="OrthoDB" id="6784537at2759"/>
<dbReference type="EMBL" id="OV121135">
    <property type="protein sequence ID" value="CAH0555069.1"/>
    <property type="molecule type" value="Genomic_DNA"/>
</dbReference>
<dbReference type="Proteomes" id="UP001154078">
    <property type="component" value="Chromosome 4"/>
</dbReference>
<feature type="region of interest" description="Disordered" evidence="1">
    <location>
        <begin position="128"/>
        <end position="152"/>
    </location>
</feature>
<reference evidence="2" key="1">
    <citation type="submission" date="2021-12" db="EMBL/GenBank/DDBJ databases">
        <authorList>
            <person name="King R."/>
        </authorList>
    </citation>
    <scope>NUCLEOTIDE SEQUENCE</scope>
</reference>
<dbReference type="AlphaFoldDB" id="A0A9P0B510"/>